<dbReference type="SUPFAM" id="SSF63882">
    <property type="entry name" value="MoeA N-terminal region -like"/>
    <property type="match status" value="1"/>
</dbReference>
<protein>
    <submittedName>
        <fullName evidence="1">Uncharacterized protein</fullName>
    </submittedName>
</protein>
<reference evidence="1" key="1">
    <citation type="submission" date="2021-02" db="EMBL/GenBank/DDBJ databases">
        <authorList>
            <person name="Nowell W R."/>
        </authorList>
    </citation>
    <scope>NUCLEOTIDE SEQUENCE</scope>
</reference>
<dbReference type="AlphaFoldDB" id="A0A820YPA5"/>
<evidence type="ECO:0000313" key="2">
    <source>
        <dbReference type="Proteomes" id="UP000663873"/>
    </source>
</evidence>
<name>A0A820YPA5_9BILA</name>
<dbReference type="Proteomes" id="UP000663873">
    <property type="component" value="Unassembled WGS sequence"/>
</dbReference>
<accession>A0A820YPA5</accession>
<proteinExistence type="predicted"/>
<dbReference type="InterPro" id="IPR036135">
    <property type="entry name" value="MoeA_linker/N_sf"/>
</dbReference>
<comment type="caution">
    <text evidence="1">The sequence shown here is derived from an EMBL/GenBank/DDBJ whole genome shotgun (WGS) entry which is preliminary data.</text>
</comment>
<sequence>MMDLVVSKLLVIMNMTNVHVCAKLPDISNVAIHIGGTQVHERYATKQNDFYEKNDIGDDIQMSEFALQKNVPLELADLDLLATVGPRTIHAYDKLCVVVLSNE</sequence>
<dbReference type="GO" id="GO:0032324">
    <property type="term" value="P:molybdopterin cofactor biosynthetic process"/>
    <property type="evidence" value="ECO:0007669"/>
    <property type="project" value="InterPro"/>
</dbReference>
<organism evidence="1 2">
    <name type="scientific">Rotaria socialis</name>
    <dbReference type="NCBI Taxonomy" id="392032"/>
    <lineage>
        <taxon>Eukaryota</taxon>
        <taxon>Metazoa</taxon>
        <taxon>Spiralia</taxon>
        <taxon>Gnathifera</taxon>
        <taxon>Rotifera</taxon>
        <taxon>Eurotatoria</taxon>
        <taxon>Bdelloidea</taxon>
        <taxon>Philodinida</taxon>
        <taxon>Philodinidae</taxon>
        <taxon>Rotaria</taxon>
    </lineage>
</organism>
<evidence type="ECO:0000313" key="1">
    <source>
        <dbReference type="EMBL" id="CAF4547954.1"/>
    </source>
</evidence>
<dbReference type="EMBL" id="CAJOBP010009185">
    <property type="protein sequence ID" value="CAF4547954.1"/>
    <property type="molecule type" value="Genomic_DNA"/>
</dbReference>
<gene>
    <name evidence="1" type="ORF">UJA718_LOCUS29174</name>
</gene>
<keyword evidence="2" id="KW-1185">Reference proteome</keyword>